<dbReference type="RefSeq" id="WP_210884832.1">
    <property type="nucleotide sequence ID" value="NZ_JAGPYQ010000001.1"/>
</dbReference>
<dbReference type="AlphaFoldDB" id="A0A940XVV0"/>
<dbReference type="EMBL" id="JAGPYQ010000001">
    <property type="protein sequence ID" value="MBQ0850598.1"/>
    <property type="molecule type" value="Genomic_DNA"/>
</dbReference>
<feature type="region of interest" description="Disordered" evidence="1">
    <location>
        <begin position="134"/>
        <end position="153"/>
    </location>
</feature>
<organism evidence="2 3">
    <name type="scientific">Streptomyces liliiviolaceus</name>
    <dbReference type="NCBI Taxonomy" id="2823109"/>
    <lineage>
        <taxon>Bacteria</taxon>
        <taxon>Bacillati</taxon>
        <taxon>Actinomycetota</taxon>
        <taxon>Actinomycetes</taxon>
        <taxon>Kitasatosporales</taxon>
        <taxon>Streptomycetaceae</taxon>
        <taxon>Streptomyces</taxon>
    </lineage>
</organism>
<accession>A0A940XVV0</accession>
<sequence length="153" mass="16714">MTQVGQDPDAVVADAYLQTAGSRRFSGVRLRGDKGARRTASVTGRVVDEFANASGDLRTWRRTKVGDSKQAYALTYSVRGAWGEQRGLKKSRVAIATIVERNCPDDSCALGKPGEEVHTLQVRGYATIGGETRNALARHDRSGLRERRHDGEV</sequence>
<feature type="compositionally biased region" description="Basic and acidic residues" evidence="1">
    <location>
        <begin position="137"/>
        <end position="153"/>
    </location>
</feature>
<dbReference type="Proteomes" id="UP000677413">
    <property type="component" value="Unassembled WGS sequence"/>
</dbReference>
<evidence type="ECO:0000313" key="2">
    <source>
        <dbReference type="EMBL" id="MBQ0850598.1"/>
    </source>
</evidence>
<keyword evidence="3" id="KW-1185">Reference proteome</keyword>
<gene>
    <name evidence="2" type="ORF">J8N05_20750</name>
</gene>
<reference evidence="2 3" key="1">
    <citation type="submission" date="2021-04" db="EMBL/GenBank/DDBJ databases">
        <authorList>
            <person name="Tang X."/>
            <person name="Zhou X."/>
            <person name="Chen X."/>
            <person name="Cernava T."/>
            <person name="Zhang C."/>
        </authorList>
    </citation>
    <scope>NUCLEOTIDE SEQUENCE [LARGE SCALE GENOMIC DNA]</scope>
    <source>
        <strain evidence="2 3">BH-SS-21</strain>
    </source>
</reference>
<evidence type="ECO:0000256" key="1">
    <source>
        <dbReference type="SAM" id="MobiDB-lite"/>
    </source>
</evidence>
<comment type="caution">
    <text evidence="2">The sequence shown here is derived from an EMBL/GenBank/DDBJ whole genome shotgun (WGS) entry which is preliminary data.</text>
</comment>
<evidence type="ECO:0000313" key="3">
    <source>
        <dbReference type="Proteomes" id="UP000677413"/>
    </source>
</evidence>
<proteinExistence type="predicted"/>
<protein>
    <submittedName>
        <fullName evidence="2">Uncharacterized protein</fullName>
    </submittedName>
</protein>
<name>A0A940XVV0_9ACTN</name>